<reference evidence="2 3" key="1">
    <citation type="submission" date="2014-09" db="EMBL/GenBank/DDBJ databases">
        <authorList>
            <person name="Ellenberger Sabrina"/>
        </authorList>
    </citation>
    <scope>NUCLEOTIDE SEQUENCE [LARGE SCALE GENOMIC DNA]</scope>
    <source>
        <strain evidence="2 3">CBS 412.66</strain>
    </source>
</reference>
<evidence type="ECO:0000313" key="2">
    <source>
        <dbReference type="EMBL" id="CEP08972.1"/>
    </source>
</evidence>
<evidence type="ECO:0000313" key="3">
    <source>
        <dbReference type="Proteomes" id="UP000054107"/>
    </source>
</evidence>
<accession>A0A0B7MV25</accession>
<feature type="transmembrane region" description="Helical" evidence="1">
    <location>
        <begin position="12"/>
        <end position="33"/>
    </location>
</feature>
<dbReference type="OrthoDB" id="5954868at2759"/>
<dbReference type="PANTHER" id="PTHR31389">
    <property type="entry name" value="LD39211P"/>
    <property type="match status" value="1"/>
</dbReference>
<gene>
    <name evidence="2" type="primary">PARPA_02390.1 scaffold 4223</name>
</gene>
<keyword evidence="1" id="KW-0812">Transmembrane</keyword>
<dbReference type="EMBL" id="LN720763">
    <property type="protein sequence ID" value="CEP08972.1"/>
    <property type="molecule type" value="Genomic_DNA"/>
</dbReference>
<proteinExistence type="predicted"/>
<evidence type="ECO:0000256" key="1">
    <source>
        <dbReference type="SAM" id="Phobius"/>
    </source>
</evidence>
<protein>
    <recommendedName>
        <fullName evidence="4">DUF1647 domain-containing protein</fullName>
    </recommendedName>
</protein>
<sequence>MTSASSLIPRSRIIAVFLCVLACLMGLLTVSIYRTYQHRYYGTHYNSSALNLDPSSTATLAGINKQQISTKRTSFPFTIVTGSSANHLCSLENFLYSLHELRPDIEPDQFPRIAVYNIGMNRTQLPILDQLREHNLIDDLITFDHERYPRFWDVAIDAGQYGWKTGIVNDARVRYGGILVWLDAGNQVTKEFILNIANTIRDDYHGFWSPKSAFGMGTWTHRGMFKFFGADYKKYRYKSNCNGAAVGFDTDNSTIVNTMIIPWFECGLQKNCIAPPGSSRKNHRQDQAALTYLAYFNGHDCTVPPREFFKLQTHRDVACRSTLMQLDLQNKLHHPSTIDSPKWERVDTEALYNHPEWKYPANGVPWMENAFYLKMADPYE</sequence>
<dbReference type="AlphaFoldDB" id="A0A0B7MV25"/>
<dbReference type="PANTHER" id="PTHR31389:SF4">
    <property type="entry name" value="LD39211P"/>
    <property type="match status" value="1"/>
</dbReference>
<name>A0A0B7MV25_9FUNG</name>
<evidence type="ECO:0008006" key="4">
    <source>
        <dbReference type="Google" id="ProtNLM"/>
    </source>
</evidence>
<organism evidence="2 3">
    <name type="scientific">Parasitella parasitica</name>
    <dbReference type="NCBI Taxonomy" id="35722"/>
    <lineage>
        <taxon>Eukaryota</taxon>
        <taxon>Fungi</taxon>
        <taxon>Fungi incertae sedis</taxon>
        <taxon>Mucoromycota</taxon>
        <taxon>Mucoromycotina</taxon>
        <taxon>Mucoromycetes</taxon>
        <taxon>Mucorales</taxon>
        <taxon>Mucorineae</taxon>
        <taxon>Mucoraceae</taxon>
        <taxon>Parasitella</taxon>
    </lineage>
</organism>
<dbReference type="STRING" id="35722.A0A0B7MV25"/>
<dbReference type="Proteomes" id="UP000054107">
    <property type="component" value="Unassembled WGS sequence"/>
</dbReference>
<keyword evidence="1" id="KW-0472">Membrane</keyword>
<keyword evidence="3" id="KW-1185">Reference proteome</keyword>
<keyword evidence="1" id="KW-1133">Transmembrane helix</keyword>